<accession>A0ABT3T197</accession>
<gene>
    <name evidence="1" type="ORF">EYC87_18820</name>
</gene>
<dbReference type="RefSeq" id="WP_279254261.1">
    <property type="nucleotide sequence ID" value="NZ_SHNP01000010.1"/>
</dbReference>
<evidence type="ECO:0000313" key="2">
    <source>
        <dbReference type="Proteomes" id="UP001143307"/>
    </source>
</evidence>
<reference evidence="1" key="1">
    <citation type="submission" date="2019-02" db="EMBL/GenBank/DDBJ databases">
        <authorList>
            <person name="Li S.-H."/>
        </authorList>
    </citation>
    <scope>NUCLEOTIDE SEQUENCE</scope>
    <source>
        <strain evidence="1">IMCC8485</strain>
    </source>
</reference>
<organism evidence="1 2">
    <name type="scientific">Candidatus Seongchinamella marina</name>
    <dbReference type="NCBI Taxonomy" id="2518990"/>
    <lineage>
        <taxon>Bacteria</taxon>
        <taxon>Pseudomonadati</taxon>
        <taxon>Pseudomonadota</taxon>
        <taxon>Gammaproteobacteria</taxon>
        <taxon>Cellvibrionales</taxon>
        <taxon>Halieaceae</taxon>
        <taxon>Seongchinamella</taxon>
    </lineage>
</organism>
<proteinExistence type="predicted"/>
<name>A0ABT3T197_9GAMM</name>
<comment type="caution">
    <text evidence="1">The sequence shown here is derived from an EMBL/GenBank/DDBJ whole genome shotgun (WGS) entry which is preliminary data.</text>
</comment>
<evidence type="ECO:0000313" key="1">
    <source>
        <dbReference type="EMBL" id="MCX2975635.1"/>
    </source>
</evidence>
<protein>
    <submittedName>
        <fullName evidence="1">Uncharacterized protein</fullName>
    </submittedName>
</protein>
<keyword evidence="2" id="KW-1185">Reference proteome</keyword>
<dbReference type="EMBL" id="SHNP01000010">
    <property type="protein sequence ID" value="MCX2975635.1"/>
    <property type="molecule type" value="Genomic_DNA"/>
</dbReference>
<dbReference type="Proteomes" id="UP001143307">
    <property type="component" value="Unassembled WGS sequence"/>
</dbReference>
<sequence length="251" mass="27005">MYFEKVALVVSQHKLSGVTVTMKNIITAILMSLPVSLSAAPSMSVFTVNAQNPAAYVDWAGKSGPAIGEAISSTTAGVCIPTAGFEQPGDLFLYYLFPSAEVGFASATAPMTNATVISEIGKLQTERTVRLVDSYTIMNPTEPNFEIGQSFANWNIIVDTDSPAEYVSELNAFKAAAVENGFEDVAMVAYGIDTGEHAGKVMASIQAPTPERLGAFIDARSSKWAQKHLKKFAKIREYEHAYTMVCNVIQA</sequence>